<evidence type="ECO:0000313" key="2">
    <source>
        <dbReference type="Proteomes" id="UP000179059"/>
    </source>
</evidence>
<protein>
    <submittedName>
        <fullName evidence="1">Uncharacterized protein</fullName>
    </submittedName>
</protein>
<dbReference type="Proteomes" id="UP000179059">
    <property type="component" value="Unassembled WGS sequence"/>
</dbReference>
<accession>A0A1G2CB40</accession>
<dbReference type="STRING" id="1798647.A2855_01985"/>
<gene>
    <name evidence="1" type="ORF">A2855_01985</name>
</gene>
<name>A0A1G2CB40_9BACT</name>
<comment type="caution">
    <text evidence="1">The sequence shown here is derived from an EMBL/GenBank/DDBJ whole genome shotgun (WGS) entry which is preliminary data.</text>
</comment>
<organism evidence="1 2">
    <name type="scientific">Candidatus Liptonbacteria bacterium RIFCSPHIGHO2_01_FULL_57_28</name>
    <dbReference type="NCBI Taxonomy" id="1798647"/>
    <lineage>
        <taxon>Bacteria</taxon>
        <taxon>Candidatus Liptoniibacteriota</taxon>
    </lineage>
</organism>
<sequence>MDGDGDSLKACQNCKLDFRIAPEDFAWLERFQVPSPTWCPPCRFQRRILFRNEGKLFRTVSGLSGKNFLSLYPPESGVVVYTDEEWRSDAWDPKSYGREVDFSRPFLAQVYELSKVVPKLGSLAVNRVNSEYSGNAEDLKNCYLCFNSNHSEDCAYCHGTDFSNNCIDDSHIQKCERCYGSFWLTNSYRTHFSVQCDDCTDVWFSKDCRGCSSCFGCANLRLQKYCIFNVQYSREEYEKKIEEIQLDTWHGLQRAKVAAEKFWKENPCKYIQGVQNDNVQGEYITHSKNVQKGYIIRECQDLRYVQYSQVPSSKDCMDCSIAGSNATLMYESSICGWGAADMKFCVECWLEVRALEYCMNCYASSDLFGCTGMKNSQYCILNKQYTKEQYEELVPKIKKHMDDMPYIDSQGRVYKYGEFFPPQFSPLAYQHTIAPEHFPLTKEQAQAFGAKWQEPNPNEYQTTITADTLPDAVEDAKNDILKEIIQCSDCKRAYRIIPQELQFLQQMNLPLPRMCPDCRRTERLKYRNKSKLYERHCGCAGAKSANGLYANSAEHFHAAGACPNEFETSYAPERPEIVYCEQCYNTEVT</sequence>
<dbReference type="InterPro" id="IPR036280">
    <property type="entry name" value="Multihaem_cyt_sf"/>
</dbReference>
<proteinExistence type="predicted"/>
<dbReference type="SUPFAM" id="SSF48695">
    <property type="entry name" value="Multiheme cytochromes"/>
    <property type="match status" value="1"/>
</dbReference>
<evidence type="ECO:0000313" key="1">
    <source>
        <dbReference type="EMBL" id="OGY98598.1"/>
    </source>
</evidence>
<dbReference type="AlphaFoldDB" id="A0A1G2CB40"/>
<dbReference type="EMBL" id="MHKX01000005">
    <property type="protein sequence ID" value="OGY98598.1"/>
    <property type="molecule type" value="Genomic_DNA"/>
</dbReference>
<reference evidence="1 2" key="1">
    <citation type="journal article" date="2016" name="Nat. Commun.">
        <title>Thousands of microbial genomes shed light on interconnected biogeochemical processes in an aquifer system.</title>
        <authorList>
            <person name="Anantharaman K."/>
            <person name="Brown C.T."/>
            <person name="Hug L.A."/>
            <person name="Sharon I."/>
            <person name="Castelle C.J."/>
            <person name="Probst A.J."/>
            <person name="Thomas B.C."/>
            <person name="Singh A."/>
            <person name="Wilkins M.J."/>
            <person name="Karaoz U."/>
            <person name="Brodie E.L."/>
            <person name="Williams K.H."/>
            <person name="Hubbard S.S."/>
            <person name="Banfield J.F."/>
        </authorList>
    </citation>
    <scope>NUCLEOTIDE SEQUENCE [LARGE SCALE GENOMIC DNA]</scope>
</reference>